<proteinExistence type="predicted"/>
<reference evidence="1 2" key="1">
    <citation type="journal article" date="2008" name="Proc. Natl. Acad. Sci. U.S.A.">
        <title>Niche adaptation and genome expansion in the chlorophyll d-producing cyanobacterium Acaryochloris marina.</title>
        <authorList>
            <person name="Swingley W.D."/>
            <person name="Chen M."/>
            <person name="Cheung P.C."/>
            <person name="Conrad A.L."/>
            <person name="Dejesa L.C."/>
            <person name="Hao J."/>
            <person name="Honchak B.M."/>
            <person name="Karbach L.E."/>
            <person name="Kurdoglu A."/>
            <person name="Lahiri S."/>
            <person name="Mastrian S.D."/>
            <person name="Miyashita H."/>
            <person name="Page L."/>
            <person name="Ramakrishna P."/>
            <person name="Satoh S."/>
            <person name="Sattley W.M."/>
            <person name="Shimada Y."/>
            <person name="Taylor H.L."/>
            <person name="Tomo T."/>
            <person name="Tsuchiya T."/>
            <person name="Wang Z.T."/>
            <person name="Raymond J."/>
            <person name="Mimuro M."/>
            <person name="Blankenship R.E."/>
            <person name="Touchman J.W."/>
        </authorList>
    </citation>
    <scope>NUCLEOTIDE SEQUENCE [LARGE SCALE GENOMIC DNA]</scope>
    <source>
        <strain evidence="2">MBIC 11017</strain>
    </source>
</reference>
<protein>
    <submittedName>
        <fullName evidence="1">Uncharacterized protein</fullName>
    </submittedName>
</protein>
<dbReference type="EMBL" id="CP000828">
    <property type="protein sequence ID" value="ABW25569.1"/>
    <property type="molecule type" value="Genomic_DNA"/>
</dbReference>
<evidence type="ECO:0000313" key="1">
    <source>
        <dbReference type="EMBL" id="ABW25569.1"/>
    </source>
</evidence>
<dbReference type="AlphaFoldDB" id="B0CC27"/>
<organism evidence="1 2">
    <name type="scientific">Acaryochloris marina (strain MBIC 11017)</name>
    <dbReference type="NCBI Taxonomy" id="329726"/>
    <lineage>
        <taxon>Bacteria</taxon>
        <taxon>Bacillati</taxon>
        <taxon>Cyanobacteriota</taxon>
        <taxon>Cyanophyceae</taxon>
        <taxon>Acaryochloridales</taxon>
        <taxon>Acaryochloridaceae</taxon>
        <taxon>Acaryochloris</taxon>
    </lineage>
</organism>
<gene>
    <name evidence="1" type="ordered locus">AM1_0517</name>
</gene>
<accession>B0CC27</accession>
<dbReference type="HOGENOM" id="CLU_3178809_0_0_3"/>
<dbReference type="STRING" id="329726.AM1_0517"/>
<dbReference type="KEGG" id="amr:AM1_0517"/>
<name>B0CC27_ACAM1</name>
<evidence type="ECO:0000313" key="2">
    <source>
        <dbReference type="Proteomes" id="UP000000268"/>
    </source>
</evidence>
<keyword evidence="2" id="KW-1185">Reference proteome</keyword>
<sequence length="46" mass="5630">MINRQSRQKMNELPWLLIDPSLCERTLQQYDQLIQLLRKFSLIEPE</sequence>
<dbReference type="Proteomes" id="UP000000268">
    <property type="component" value="Chromosome"/>
</dbReference>